<evidence type="ECO:0000313" key="1">
    <source>
        <dbReference type="EMBL" id="EDM77047.1"/>
    </source>
</evidence>
<evidence type="ECO:0008006" key="3">
    <source>
        <dbReference type="Google" id="ProtNLM"/>
    </source>
</evidence>
<proteinExistence type="predicted"/>
<reference evidence="1 2" key="1">
    <citation type="submission" date="2007-06" db="EMBL/GenBank/DDBJ databases">
        <authorList>
            <person name="Shimkets L."/>
            <person name="Ferriera S."/>
            <person name="Johnson J."/>
            <person name="Kravitz S."/>
            <person name="Beeson K."/>
            <person name="Sutton G."/>
            <person name="Rogers Y.-H."/>
            <person name="Friedman R."/>
            <person name="Frazier M."/>
            <person name="Venter J.C."/>
        </authorList>
    </citation>
    <scope>NUCLEOTIDE SEQUENCE [LARGE SCALE GENOMIC DNA]</scope>
    <source>
        <strain evidence="1 2">SIR-1</strain>
    </source>
</reference>
<organism evidence="1 2">
    <name type="scientific">Plesiocystis pacifica SIR-1</name>
    <dbReference type="NCBI Taxonomy" id="391625"/>
    <lineage>
        <taxon>Bacteria</taxon>
        <taxon>Pseudomonadati</taxon>
        <taxon>Myxococcota</taxon>
        <taxon>Polyangia</taxon>
        <taxon>Nannocystales</taxon>
        <taxon>Nannocystaceae</taxon>
        <taxon>Plesiocystis</taxon>
    </lineage>
</organism>
<gene>
    <name evidence="1" type="ORF">PPSIR1_16140</name>
</gene>
<dbReference type="STRING" id="391625.PPSIR1_16140"/>
<comment type="caution">
    <text evidence="1">The sequence shown here is derived from an EMBL/GenBank/DDBJ whole genome shotgun (WGS) entry which is preliminary data.</text>
</comment>
<dbReference type="AlphaFoldDB" id="A6GAV6"/>
<dbReference type="EMBL" id="ABCS01000053">
    <property type="protein sequence ID" value="EDM77047.1"/>
    <property type="molecule type" value="Genomic_DNA"/>
</dbReference>
<evidence type="ECO:0000313" key="2">
    <source>
        <dbReference type="Proteomes" id="UP000005801"/>
    </source>
</evidence>
<protein>
    <recommendedName>
        <fullName evidence="3">Plasmid stabilization system</fullName>
    </recommendedName>
</protein>
<accession>A6GAV6</accession>
<name>A6GAV6_9BACT</name>
<dbReference type="Proteomes" id="UP000005801">
    <property type="component" value="Unassembled WGS sequence"/>
</dbReference>
<keyword evidence="2" id="KW-1185">Reference proteome</keyword>
<sequence>MLERIDQAPDHFPLVHRNVHRTLIRRFPYAIFFIQEGSERVVLAVLHQAVNPTRWRK</sequence>